<gene>
    <name evidence="2" type="ORF">DPMN_096099</name>
</gene>
<sequence length="160" mass="18315">MTDAGRSSSCDRRIPVNARGQTTWVDSTPNTYSFHFRIKMPTRKVAAQGMQPSQTEDQLDQLDDRQHDQEKEEPSQPQINPEQAEAVSRCCCHRTSTLFLNFLHNGFVYPSLRNQLMVIISFITINVLKVWIPRPHNVVEHQAALCDQDGSFRNNAQCTK</sequence>
<comment type="caution">
    <text evidence="2">The sequence shown here is derived from an EMBL/GenBank/DDBJ whole genome shotgun (WGS) entry which is preliminary data.</text>
</comment>
<reference evidence="2" key="1">
    <citation type="journal article" date="2019" name="bioRxiv">
        <title>The Genome of the Zebra Mussel, Dreissena polymorpha: A Resource for Invasive Species Research.</title>
        <authorList>
            <person name="McCartney M.A."/>
            <person name="Auch B."/>
            <person name="Kono T."/>
            <person name="Mallez S."/>
            <person name="Zhang Y."/>
            <person name="Obille A."/>
            <person name="Becker A."/>
            <person name="Abrahante J.E."/>
            <person name="Garbe J."/>
            <person name="Badalamenti J.P."/>
            <person name="Herman A."/>
            <person name="Mangelson H."/>
            <person name="Liachko I."/>
            <person name="Sullivan S."/>
            <person name="Sone E.D."/>
            <person name="Koren S."/>
            <person name="Silverstein K.A.T."/>
            <person name="Beckman K.B."/>
            <person name="Gohl D.M."/>
        </authorList>
    </citation>
    <scope>NUCLEOTIDE SEQUENCE</scope>
    <source>
        <strain evidence="2">Duluth1</strain>
        <tissue evidence="2">Whole animal</tissue>
    </source>
</reference>
<dbReference type="AlphaFoldDB" id="A0A9D4L8T1"/>
<name>A0A9D4L8T1_DREPO</name>
<proteinExistence type="predicted"/>
<feature type="compositionally biased region" description="Basic and acidic residues" evidence="1">
    <location>
        <begin position="62"/>
        <end position="74"/>
    </location>
</feature>
<evidence type="ECO:0000313" key="2">
    <source>
        <dbReference type="EMBL" id="KAH3853570.1"/>
    </source>
</evidence>
<accession>A0A9D4L8T1</accession>
<feature type="region of interest" description="Disordered" evidence="1">
    <location>
        <begin position="45"/>
        <end position="83"/>
    </location>
</feature>
<evidence type="ECO:0000313" key="3">
    <source>
        <dbReference type="Proteomes" id="UP000828390"/>
    </source>
</evidence>
<evidence type="ECO:0000256" key="1">
    <source>
        <dbReference type="SAM" id="MobiDB-lite"/>
    </source>
</evidence>
<reference evidence="2" key="2">
    <citation type="submission" date="2020-11" db="EMBL/GenBank/DDBJ databases">
        <authorList>
            <person name="McCartney M.A."/>
            <person name="Auch B."/>
            <person name="Kono T."/>
            <person name="Mallez S."/>
            <person name="Becker A."/>
            <person name="Gohl D.M."/>
            <person name="Silverstein K.A.T."/>
            <person name="Koren S."/>
            <person name="Bechman K.B."/>
            <person name="Herman A."/>
            <person name="Abrahante J.E."/>
            <person name="Garbe J."/>
        </authorList>
    </citation>
    <scope>NUCLEOTIDE SEQUENCE</scope>
    <source>
        <strain evidence="2">Duluth1</strain>
        <tissue evidence="2">Whole animal</tissue>
    </source>
</reference>
<dbReference type="EMBL" id="JAIWYP010000003">
    <property type="protein sequence ID" value="KAH3853570.1"/>
    <property type="molecule type" value="Genomic_DNA"/>
</dbReference>
<organism evidence="2 3">
    <name type="scientific">Dreissena polymorpha</name>
    <name type="common">Zebra mussel</name>
    <name type="synonym">Mytilus polymorpha</name>
    <dbReference type="NCBI Taxonomy" id="45954"/>
    <lineage>
        <taxon>Eukaryota</taxon>
        <taxon>Metazoa</taxon>
        <taxon>Spiralia</taxon>
        <taxon>Lophotrochozoa</taxon>
        <taxon>Mollusca</taxon>
        <taxon>Bivalvia</taxon>
        <taxon>Autobranchia</taxon>
        <taxon>Heteroconchia</taxon>
        <taxon>Euheterodonta</taxon>
        <taxon>Imparidentia</taxon>
        <taxon>Neoheterodontei</taxon>
        <taxon>Myida</taxon>
        <taxon>Dreissenoidea</taxon>
        <taxon>Dreissenidae</taxon>
        <taxon>Dreissena</taxon>
    </lineage>
</organism>
<protein>
    <submittedName>
        <fullName evidence="2">Uncharacterized protein</fullName>
    </submittedName>
</protein>
<dbReference type="Proteomes" id="UP000828390">
    <property type="component" value="Unassembled WGS sequence"/>
</dbReference>
<keyword evidence="3" id="KW-1185">Reference proteome</keyword>